<evidence type="ECO:0000313" key="8">
    <source>
        <dbReference type="Proteomes" id="UP000537131"/>
    </source>
</evidence>
<feature type="domain" description="RDD" evidence="6">
    <location>
        <begin position="19"/>
        <end position="148"/>
    </location>
</feature>
<evidence type="ECO:0000256" key="4">
    <source>
        <dbReference type="ARBA" id="ARBA00023136"/>
    </source>
</evidence>
<dbReference type="EMBL" id="JABBNI010000067">
    <property type="protein sequence ID" value="NMM66022.1"/>
    <property type="molecule type" value="Genomic_DNA"/>
</dbReference>
<keyword evidence="4 5" id="KW-0472">Membrane</keyword>
<name>A0A7Y0EMA0_9CLOT</name>
<evidence type="ECO:0000256" key="2">
    <source>
        <dbReference type="ARBA" id="ARBA00022692"/>
    </source>
</evidence>
<evidence type="ECO:0000256" key="1">
    <source>
        <dbReference type="ARBA" id="ARBA00004141"/>
    </source>
</evidence>
<feature type="transmembrane region" description="Helical" evidence="5">
    <location>
        <begin position="63"/>
        <end position="82"/>
    </location>
</feature>
<reference evidence="7 8" key="1">
    <citation type="submission" date="2020-06" db="EMBL/GenBank/DDBJ databases">
        <title>Complete Genome Sequence of Clostridium muelleri sp. nov. P21T, an Acid-Alcohol Producing Acetogen Isolated from Old Hay.</title>
        <authorList>
            <person name="Duncan K.E."/>
            <person name="Tanner R.S."/>
        </authorList>
    </citation>
    <scope>NUCLEOTIDE SEQUENCE [LARGE SCALE GENOMIC DNA]</scope>
    <source>
        <strain evidence="7 8">P21</strain>
    </source>
</reference>
<organism evidence="7 8">
    <name type="scientific">Clostridium muellerianum</name>
    <dbReference type="NCBI Taxonomy" id="2716538"/>
    <lineage>
        <taxon>Bacteria</taxon>
        <taxon>Bacillati</taxon>
        <taxon>Bacillota</taxon>
        <taxon>Clostridia</taxon>
        <taxon>Eubacteriales</taxon>
        <taxon>Clostridiaceae</taxon>
        <taxon>Clostridium</taxon>
    </lineage>
</organism>
<evidence type="ECO:0000256" key="3">
    <source>
        <dbReference type="ARBA" id="ARBA00022989"/>
    </source>
</evidence>
<evidence type="ECO:0000259" key="6">
    <source>
        <dbReference type="Pfam" id="PF06271"/>
    </source>
</evidence>
<keyword evidence="2 5" id="KW-0812">Transmembrane</keyword>
<accession>A0A7Y0EMA0</accession>
<proteinExistence type="predicted"/>
<evidence type="ECO:0000256" key="5">
    <source>
        <dbReference type="SAM" id="Phobius"/>
    </source>
</evidence>
<dbReference type="PANTHER" id="PTHR38480">
    <property type="entry name" value="SLR0254 PROTEIN"/>
    <property type="match status" value="1"/>
</dbReference>
<dbReference type="Proteomes" id="UP000537131">
    <property type="component" value="Unassembled WGS sequence"/>
</dbReference>
<keyword evidence="3 5" id="KW-1133">Transmembrane helix</keyword>
<dbReference type="PANTHER" id="PTHR38480:SF1">
    <property type="entry name" value="SLR0254 PROTEIN"/>
    <property type="match status" value="1"/>
</dbReference>
<feature type="transmembrane region" description="Helical" evidence="5">
    <location>
        <begin position="32"/>
        <end position="51"/>
    </location>
</feature>
<dbReference type="AlphaFoldDB" id="A0A7Y0EMA0"/>
<keyword evidence="8" id="KW-1185">Reference proteome</keyword>
<gene>
    <name evidence="7" type="ORF">HBE96_25930</name>
</gene>
<dbReference type="RefSeq" id="WP_169300599.1">
    <property type="nucleotide sequence ID" value="NZ_JABBNI010000067.1"/>
</dbReference>
<comment type="caution">
    <text evidence="7">The sequence shown here is derived from an EMBL/GenBank/DDBJ whole genome shotgun (WGS) entry which is preliminary data.</text>
</comment>
<sequence length="230" mass="26883">MKKIKIITPENIEVEYTLADVASRTGAAVIDTAIQCIFYIILLIAAALIKYFSIEFWMEYHGWIIGILIIISMLISYGYFIYMELNMNGQTFGKKVLKLRTIRRNGQPLTLKHSLIRNLFRIFIDTFGVGIVLMFFSKDRRRLGDFAASTIVIADKNKDCPITLENLEKTNENFSYYISKEENELVREYLGRKNDMDDCSELREELKLHFTKKFDELGILDEWKEFINSL</sequence>
<dbReference type="InterPro" id="IPR010432">
    <property type="entry name" value="RDD"/>
</dbReference>
<evidence type="ECO:0000313" key="7">
    <source>
        <dbReference type="EMBL" id="NMM66022.1"/>
    </source>
</evidence>
<comment type="subcellular location">
    <subcellularLocation>
        <location evidence="1">Membrane</location>
        <topology evidence="1">Multi-pass membrane protein</topology>
    </subcellularLocation>
</comment>
<dbReference type="Pfam" id="PF06271">
    <property type="entry name" value="RDD"/>
    <property type="match status" value="1"/>
</dbReference>
<protein>
    <submittedName>
        <fullName evidence="7">RDD family protein</fullName>
    </submittedName>
</protein>
<feature type="transmembrane region" description="Helical" evidence="5">
    <location>
        <begin position="119"/>
        <end position="136"/>
    </location>
</feature>
<dbReference type="GO" id="GO:0016020">
    <property type="term" value="C:membrane"/>
    <property type="evidence" value="ECO:0007669"/>
    <property type="project" value="UniProtKB-SubCell"/>
</dbReference>